<dbReference type="Gene3D" id="1.10.287.130">
    <property type="match status" value="1"/>
</dbReference>
<dbReference type="Pfam" id="PF00512">
    <property type="entry name" value="HisKA"/>
    <property type="match status" value="1"/>
</dbReference>
<evidence type="ECO:0000256" key="17">
    <source>
        <dbReference type="SAM" id="Coils"/>
    </source>
</evidence>
<evidence type="ECO:0000256" key="13">
    <source>
        <dbReference type="ARBA" id="ARBA00022842"/>
    </source>
</evidence>
<comment type="caution">
    <text evidence="19">The sequence shown here is derived from an EMBL/GenBank/DDBJ whole genome shotgun (WGS) entry which is preliminary data.</text>
</comment>
<dbReference type="Proteomes" id="UP000619788">
    <property type="component" value="Unassembled WGS sequence"/>
</dbReference>
<dbReference type="SUPFAM" id="SSF55874">
    <property type="entry name" value="ATPase domain of HSP90 chaperone/DNA topoisomerase II/histidine kinase"/>
    <property type="match status" value="1"/>
</dbReference>
<gene>
    <name evidence="19" type="ORF">Psi01_65970</name>
</gene>
<dbReference type="GO" id="GO:0070026">
    <property type="term" value="F:nitric oxide binding"/>
    <property type="evidence" value="ECO:0007669"/>
    <property type="project" value="UniProtKB-ARBA"/>
</dbReference>
<feature type="coiled-coil region" evidence="17">
    <location>
        <begin position="9"/>
        <end position="36"/>
    </location>
</feature>
<dbReference type="SMART" id="SM00388">
    <property type="entry name" value="HisKA"/>
    <property type="match status" value="1"/>
</dbReference>
<evidence type="ECO:0000256" key="16">
    <source>
        <dbReference type="ARBA" id="ARBA00039401"/>
    </source>
</evidence>
<dbReference type="PANTHER" id="PTHR42878">
    <property type="entry name" value="TWO-COMPONENT HISTIDINE KINASE"/>
    <property type="match status" value="1"/>
</dbReference>
<dbReference type="GO" id="GO:0019826">
    <property type="term" value="F:oxygen sensor activity"/>
    <property type="evidence" value="ECO:0007669"/>
    <property type="project" value="UniProtKB-ARBA"/>
</dbReference>
<evidence type="ECO:0000256" key="2">
    <source>
        <dbReference type="ARBA" id="ARBA00001946"/>
    </source>
</evidence>
<evidence type="ECO:0000256" key="7">
    <source>
        <dbReference type="ARBA" id="ARBA00022553"/>
    </source>
</evidence>
<dbReference type="PRINTS" id="PR00344">
    <property type="entry name" value="BCTRLSENSOR"/>
</dbReference>
<dbReference type="InterPro" id="IPR003594">
    <property type="entry name" value="HATPase_dom"/>
</dbReference>
<comment type="subcellular location">
    <subcellularLocation>
        <location evidence="4">Cell membrane</location>
    </subcellularLocation>
</comment>
<dbReference type="Gene3D" id="3.30.565.10">
    <property type="entry name" value="Histidine kinase-like ATPase, C-terminal domain"/>
    <property type="match status" value="1"/>
</dbReference>
<protein>
    <recommendedName>
        <fullName evidence="16">Sensor-like histidine kinase SenX3</fullName>
        <ecNumber evidence="5">2.7.13.3</ecNumber>
    </recommendedName>
</protein>
<dbReference type="GO" id="GO:0070025">
    <property type="term" value="F:carbon monoxide binding"/>
    <property type="evidence" value="ECO:0007669"/>
    <property type="project" value="UniProtKB-ARBA"/>
</dbReference>
<keyword evidence="14" id="KW-0408">Iron</keyword>
<evidence type="ECO:0000313" key="20">
    <source>
        <dbReference type="Proteomes" id="UP000619788"/>
    </source>
</evidence>
<keyword evidence="8" id="KW-0808">Transferase</keyword>
<evidence type="ECO:0000259" key="18">
    <source>
        <dbReference type="PROSITE" id="PS50109"/>
    </source>
</evidence>
<comment type="cofactor">
    <cofactor evidence="2">
        <name>Mg(2+)</name>
        <dbReference type="ChEBI" id="CHEBI:18420"/>
    </cofactor>
</comment>
<keyword evidence="12" id="KW-0067">ATP-binding</keyword>
<evidence type="ECO:0000256" key="6">
    <source>
        <dbReference type="ARBA" id="ARBA00022490"/>
    </source>
</evidence>
<reference evidence="19 20" key="1">
    <citation type="submission" date="2021-01" db="EMBL/GenBank/DDBJ databases">
        <title>Whole genome shotgun sequence of Planobispora siamensis NBRC 107568.</title>
        <authorList>
            <person name="Komaki H."/>
            <person name="Tamura T."/>
        </authorList>
    </citation>
    <scope>NUCLEOTIDE SEQUENCE [LARGE SCALE GENOMIC DNA]</scope>
    <source>
        <strain evidence="19 20">NBRC 107568</strain>
    </source>
</reference>
<dbReference type="InterPro" id="IPR004358">
    <property type="entry name" value="Sig_transdc_His_kin-like_C"/>
</dbReference>
<keyword evidence="11" id="KW-0418">Kinase</keyword>
<dbReference type="SUPFAM" id="SSF55781">
    <property type="entry name" value="GAF domain-like"/>
    <property type="match status" value="1"/>
</dbReference>
<accession>A0A8J3SNB9</accession>
<evidence type="ECO:0000313" key="19">
    <source>
        <dbReference type="EMBL" id="GIH95967.1"/>
    </source>
</evidence>
<dbReference type="GO" id="GO:0000156">
    <property type="term" value="F:phosphorelay response regulator activity"/>
    <property type="evidence" value="ECO:0007669"/>
    <property type="project" value="TreeGrafter"/>
</dbReference>
<evidence type="ECO:0000256" key="10">
    <source>
        <dbReference type="ARBA" id="ARBA00022741"/>
    </source>
</evidence>
<dbReference type="GO" id="GO:0030295">
    <property type="term" value="F:protein kinase activator activity"/>
    <property type="evidence" value="ECO:0007669"/>
    <property type="project" value="TreeGrafter"/>
</dbReference>
<dbReference type="InterPro" id="IPR036097">
    <property type="entry name" value="HisK_dim/P_sf"/>
</dbReference>
<dbReference type="EC" id="2.7.13.3" evidence="5"/>
<dbReference type="InterPro" id="IPR003661">
    <property type="entry name" value="HisK_dim/P_dom"/>
</dbReference>
<dbReference type="PANTHER" id="PTHR42878:SF7">
    <property type="entry name" value="SENSOR HISTIDINE KINASE GLRK"/>
    <property type="match status" value="1"/>
</dbReference>
<dbReference type="GO" id="GO:0020037">
    <property type="term" value="F:heme binding"/>
    <property type="evidence" value="ECO:0007669"/>
    <property type="project" value="UniProtKB-ARBA"/>
</dbReference>
<dbReference type="Pfam" id="PF02518">
    <property type="entry name" value="HATPase_c"/>
    <property type="match status" value="1"/>
</dbReference>
<keyword evidence="20" id="KW-1185">Reference proteome</keyword>
<evidence type="ECO:0000256" key="9">
    <source>
        <dbReference type="ARBA" id="ARBA00022723"/>
    </source>
</evidence>
<evidence type="ECO:0000256" key="1">
    <source>
        <dbReference type="ARBA" id="ARBA00000085"/>
    </source>
</evidence>
<dbReference type="GO" id="GO:0000155">
    <property type="term" value="F:phosphorelay sensor kinase activity"/>
    <property type="evidence" value="ECO:0007669"/>
    <property type="project" value="InterPro"/>
</dbReference>
<dbReference type="InterPro" id="IPR036890">
    <property type="entry name" value="HATPase_C_sf"/>
</dbReference>
<dbReference type="Gene3D" id="3.30.450.40">
    <property type="match status" value="1"/>
</dbReference>
<feature type="domain" description="Histidine kinase" evidence="18">
    <location>
        <begin position="207"/>
        <end position="426"/>
    </location>
</feature>
<dbReference type="GO" id="GO:0019825">
    <property type="term" value="F:oxygen binding"/>
    <property type="evidence" value="ECO:0007669"/>
    <property type="project" value="UniProtKB-ARBA"/>
</dbReference>
<evidence type="ECO:0000256" key="15">
    <source>
        <dbReference type="ARBA" id="ARBA00023012"/>
    </source>
</evidence>
<dbReference type="InterPro" id="IPR029016">
    <property type="entry name" value="GAF-like_dom_sf"/>
</dbReference>
<evidence type="ECO:0000256" key="14">
    <source>
        <dbReference type="ARBA" id="ARBA00023004"/>
    </source>
</evidence>
<dbReference type="FunFam" id="3.30.450.40:FF:000052">
    <property type="entry name" value="Oxygen sensor histidine kinase response regulator DevS/DosS"/>
    <property type="match status" value="1"/>
</dbReference>
<dbReference type="CDD" id="cd00082">
    <property type="entry name" value="HisKA"/>
    <property type="match status" value="1"/>
</dbReference>
<dbReference type="SMART" id="SM00387">
    <property type="entry name" value="HATPase_c"/>
    <property type="match status" value="1"/>
</dbReference>
<evidence type="ECO:0000256" key="3">
    <source>
        <dbReference type="ARBA" id="ARBA00001971"/>
    </source>
</evidence>
<dbReference type="GO" id="GO:0007234">
    <property type="term" value="P:osmosensory signaling via phosphorelay pathway"/>
    <property type="evidence" value="ECO:0007669"/>
    <property type="project" value="TreeGrafter"/>
</dbReference>
<keyword evidence="7" id="KW-0597">Phosphoprotein</keyword>
<sequence>MSDRQLFPNMRVDDLLEELQDRLRTLMAARDRIHALLEAVVSIGRDLDLETVLRRITEAAVTLVEARYGALGVIGKGGTLKRFIPVGLTEEEIAQIDHWPHGKGLLGLLIREPETLRLAHIAGHPASYGFPQGHPPMDSFLGVPIMVREEVFGNLYLTEKTGGRPFDADDEAVVTALATAAGVAIENARLYEETRRREAELHVFAGVVAHDLKRPLTTIQGFSEMVHQDIAQDPGQERNAECLERVTRAAGQMSRLIDDLLTYATARDTTLNCAAVDLNALVREIVDEHVAGARAEAGPVPQVHIDQLPVVHADLPLVRQLLGNLIGNAIKYTRPGHPAHLDITATTVATDKGRARIEIADRGIGIPPGEHKAIFTGFHRAAAAYSGTGLGLAICQRVVERHGGTITASDNPGGGARFTFTLPAVGDPRSSR</sequence>
<keyword evidence="13" id="KW-0460">Magnesium</keyword>
<dbReference type="InterPro" id="IPR050351">
    <property type="entry name" value="BphY/WalK/GraS-like"/>
</dbReference>
<comment type="catalytic activity">
    <reaction evidence="1">
        <text>ATP + protein L-histidine = ADP + protein N-phospho-L-histidine.</text>
        <dbReference type="EC" id="2.7.13.3"/>
    </reaction>
</comment>
<dbReference type="EMBL" id="BOOJ01000058">
    <property type="protein sequence ID" value="GIH95967.1"/>
    <property type="molecule type" value="Genomic_DNA"/>
</dbReference>
<dbReference type="GO" id="GO:0005524">
    <property type="term" value="F:ATP binding"/>
    <property type="evidence" value="ECO:0007669"/>
    <property type="project" value="UniProtKB-KW"/>
</dbReference>
<evidence type="ECO:0000256" key="4">
    <source>
        <dbReference type="ARBA" id="ARBA00004236"/>
    </source>
</evidence>
<proteinExistence type="predicted"/>
<keyword evidence="6" id="KW-0963">Cytoplasm</keyword>
<dbReference type="GO" id="GO:0070483">
    <property type="term" value="P:detection of hypoxia"/>
    <property type="evidence" value="ECO:0007669"/>
    <property type="project" value="UniProtKB-ARBA"/>
</dbReference>
<evidence type="ECO:0000256" key="8">
    <source>
        <dbReference type="ARBA" id="ARBA00022679"/>
    </source>
</evidence>
<keyword evidence="17" id="KW-0175">Coiled coil</keyword>
<dbReference type="SMART" id="SM00065">
    <property type="entry name" value="GAF"/>
    <property type="match status" value="1"/>
</dbReference>
<dbReference type="GO" id="GO:0005886">
    <property type="term" value="C:plasma membrane"/>
    <property type="evidence" value="ECO:0007669"/>
    <property type="project" value="UniProtKB-SubCell"/>
</dbReference>
<dbReference type="InterPro" id="IPR005467">
    <property type="entry name" value="His_kinase_dom"/>
</dbReference>
<dbReference type="PROSITE" id="PS50109">
    <property type="entry name" value="HIS_KIN"/>
    <property type="match status" value="1"/>
</dbReference>
<dbReference type="AlphaFoldDB" id="A0A8J3SNB9"/>
<keyword evidence="9" id="KW-0479">Metal-binding</keyword>
<dbReference type="Pfam" id="PF13185">
    <property type="entry name" value="GAF_2"/>
    <property type="match status" value="1"/>
</dbReference>
<dbReference type="InterPro" id="IPR003018">
    <property type="entry name" value="GAF"/>
</dbReference>
<dbReference type="SUPFAM" id="SSF47384">
    <property type="entry name" value="Homodimeric domain of signal transducing histidine kinase"/>
    <property type="match status" value="1"/>
</dbReference>
<dbReference type="GO" id="GO:0000287">
    <property type="term" value="F:magnesium ion binding"/>
    <property type="evidence" value="ECO:0007669"/>
    <property type="project" value="UniProtKB-ARBA"/>
</dbReference>
<evidence type="ECO:0000256" key="5">
    <source>
        <dbReference type="ARBA" id="ARBA00012438"/>
    </source>
</evidence>
<evidence type="ECO:0000256" key="11">
    <source>
        <dbReference type="ARBA" id="ARBA00022777"/>
    </source>
</evidence>
<comment type="cofactor">
    <cofactor evidence="3">
        <name>heme</name>
        <dbReference type="ChEBI" id="CHEBI:30413"/>
    </cofactor>
</comment>
<keyword evidence="15" id="KW-0902">Two-component regulatory system</keyword>
<organism evidence="19 20">
    <name type="scientific">Planobispora siamensis</name>
    <dbReference type="NCBI Taxonomy" id="936338"/>
    <lineage>
        <taxon>Bacteria</taxon>
        <taxon>Bacillati</taxon>
        <taxon>Actinomycetota</taxon>
        <taxon>Actinomycetes</taxon>
        <taxon>Streptosporangiales</taxon>
        <taxon>Streptosporangiaceae</taxon>
        <taxon>Planobispora</taxon>
    </lineage>
</organism>
<evidence type="ECO:0000256" key="12">
    <source>
        <dbReference type="ARBA" id="ARBA00022840"/>
    </source>
</evidence>
<name>A0A8J3SNB9_9ACTN</name>
<keyword evidence="10" id="KW-0547">Nucleotide-binding</keyword>